<evidence type="ECO:0000313" key="1">
    <source>
        <dbReference type="EMBL" id="KAI8571379.1"/>
    </source>
</evidence>
<proteinExistence type="predicted"/>
<gene>
    <name evidence="1" type="ORF">RHMOL_Rhmol01G0115400</name>
</gene>
<keyword evidence="2" id="KW-1185">Reference proteome</keyword>
<accession>A0ACC0Q1V9</accession>
<sequence length="256" mass="29655">MDIPNDSSWTTRKILGLRKLCHPLIRYHVGNGANTFLWLDNWHTLGPLYAKFGERVVTNLSKALWAKVATIIDQGDWCWPRLRNQSIQAIMAHTPPNLRQNLNVEDSVSWIPHPSDIFIVRSAWNAIRKRYPIQPWQKIIWSGNAVPRWSFILWLVVLQRLSTKDRLNSWGLHLDGTCSLCNSAVETHQHLFFECSFSTVVWQHLVNKNMVLDMPSHLVEVLDWYGVQVKGKSLRCMSLTSSLAATIYGLWRERNC</sequence>
<dbReference type="EMBL" id="CM046388">
    <property type="protein sequence ID" value="KAI8571379.1"/>
    <property type="molecule type" value="Genomic_DNA"/>
</dbReference>
<name>A0ACC0Q1V9_RHOML</name>
<organism evidence="1 2">
    <name type="scientific">Rhododendron molle</name>
    <name type="common">Chinese azalea</name>
    <name type="synonym">Azalea mollis</name>
    <dbReference type="NCBI Taxonomy" id="49168"/>
    <lineage>
        <taxon>Eukaryota</taxon>
        <taxon>Viridiplantae</taxon>
        <taxon>Streptophyta</taxon>
        <taxon>Embryophyta</taxon>
        <taxon>Tracheophyta</taxon>
        <taxon>Spermatophyta</taxon>
        <taxon>Magnoliopsida</taxon>
        <taxon>eudicotyledons</taxon>
        <taxon>Gunneridae</taxon>
        <taxon>Pentapetalae</taxon>
        <taxon>asterids</taxon>
        <taxon>Ericales</taxon>
        <taxon>Ericaceae</taxon>
        <taxon>Ericoideae</taxon>
        <taxon>Rhodoreae</taxon>
        <taxon>Rhododendron</taxon>
    </lineage>
</organism>
<reference evidence="1" key="1">
    <citation type="submission" date="2022-02" db="EMBL/GenBank/DDBJ databases">
        <title>Plant Genome Project.</title>
        <authorList>
            <person name="Zhang R.-G."/>
        </authorList>
    </citation>
    <scope>NUCLEOTIDE SEQUENCE</scope>
    <source>
        <strain evidence="1">AT1</strain>
    </source>
</reference>
<dbReference type="Proteomes" id="UP001062846">
    <property type="component" value="Chromosome 1"/>
</dbReference>
<evidence type="ECO:0000313" key="2">
    <source>
        <dbReference type="Proteomes" id="UP001062846"/>
    </source>
</evidence>
<protein>
    <submittedName>
        <fullName evidence="1">Uncharacterized protein</fullName>
    </submittedName>
</protein>
<comment type="caution">
    <text evidence="1">The sequence shown here is derived from an EMBL/GenBank/DDBJ whole genome shotgun (WGS) entry which is preliminary data.</text>
</comment>